<protein>
    <submittedName>
        <fullName evidence="8">Protein vreteno</fullName>
    </submittedName>
</protein>
<dbReference type="PANTHER" id="PTHR22948">
    <property type="entry name" value="TUDOR DOMAIN CONTAINING PROTEIN"/>
    <property type="match status" value="1"/>
</dbReference>
<name>A0AAE1HDI4_9NEOP</name>
<dbReference type="Pfam" id="PF00567">
    <property type="entry name" value="TUDOR"/>
    <property type="match status" value="2"/>
</dbReference>
<dbReference type="Gene3D" id="2.30.30.140">
    <property type="match status" value="3"/>
</dbReference>
<dbReference type="Gene3D" id="6.10.140.2220">
    <property type="match status" value="1"/>
</dbReference>
<evidence type="ECO:0000259" key="7">
    <source>
        <dbReference type="PROSITE" id="PS50865"/>
    </source>
</evidence>
<dbReference type="PANTHER" id="PTHR22948:SF29">
    <property type="entry name" value="FI02030P-RELATED"/>
    <property type="match status" value="1"/>
</dbReference>
<keyword evidence="1" id="KW-0479">Metal-binding</keyword>
<dbReference type="SMART" id="SM00333">
    <property type="entry name" value="TUDOR"/>
    <property type="match status" value="3"/>
</dbReference>
<evidence type="ECO:0000256" key="1">
    <source>
        <dbReference type="ARBA" id="ARBA00022723"/>
    </source>
</evidence>
<dbReference type="Gene3D" id="3.30.70.330">
    <property type="match status" value="1"/>
</dbReference>
<reference evidence="8" key="1">
    <citation type="submission" date="2021-07" db="EMBL/GenBank/DDBJ databases">
        <authorList>
            <person name="Catto M.A."/>
            <person name="Jacobson A."/>
            <person name="Kennedy G."/>
            <person name="Labadie P."/>
            <person name="Hunt B.G."/>
            <person name="Srinivasan R."/>
        </authorList>
    </citation>
    <scope>NUCLEOTIDE SEQUENCE</scope>
    <source>
        <strain evidence="8">PL_HMW_Pooled</strain>
        <tissue evidence="8">Head</tissue>
    </source>
</reference>
<dbReference type="PROSITE" id="PS50865">
    <property type="entry name" value="ZF_MYND_2"/>
    <property type="match status" value="1"/>
</dbReference>
<evidence type="ECO:0000313" key="8">
    <source>
        <dbReference type="EMBL" id="KAK3919352.1"/>
    </source>
</evidence>
<feature type="domain" description="Tudor" evidence="6">
    <location>
        <begin position="627"/>
        <end position="686"/>
    </location>
</feature>
<dbReference type="GO" id="GO:0003676">
    <property type="term" value="F:nucleic acid binding"/>
    <property type="evidence" value="ECO:0007669"/>
    <property type="project" value="InterPro"/>
</dbReference>
<dbReference type="InterPro" id="IPR002893">
    <property type="entry name" value="Znf_MYND"/>
</dbReference>
<keyword evidence="9" id="KW-1185">Reference proteome</keyword>
<dbReference type="SUPFAM" id="SSF63748">
    <property type="entry name" value="Tudor/PWWP/MBT"/>
    <property type="match status" value="3"/>
</dbReference>
<keyword evidence="3" id="KW-0862">Zinc</keyword>
<comment type="caution">
    <text evidence="8">The sequence shown here is derived from an EMBL/GenBank/DDBJ whole genome shotgun (WGS) entry which is preliminary data.</text>
</comment>
<dbReference type="InterPro" id="IPR050621">
    <property type="entry name" value="Tudor_domain_containing"/>
</dbReference>
<feature type="coiled-coil region" evidence="5">
    <location>
        <begin position="142"/>
        <end position="173"/>
    </location>
</feature>
<evidence type="ECO:0000259" key="6">
    <source>
        <dbReference type="PROSITE" id="PS50304"/>
    </source>
</evidence>
<evidence type="ECO:0000256" key="2">
    <source>
        <dbReference type="ARBA" id="ARBA00022771"/>
    </source>
</evidence>
<feature type="domain" description="MYND-type" evidence="7">
    <location>
        <begin position="309"/>
        <end position="344"/>
    </location>
</feature>
<evidence type="ECO:0000256" key="4">
    <source>
        <dbReference type="PROSITE-ProRule" id="PRU00134"/>
    </source>
</evidence>
<proteinExistence type="predicted"/>
<dbReference type="GO" id="GO:0008270">
    <property type="term" value="F:zinc ion binding"/>
    <property type="evidence" value="ECO:0007669"/>
    <property type="project" value="UniProtKB-KW"/>
</dbReference>
<feature type="domain" description="Tudor" evidence="6">
    <location>
        <begin position="839"/>
        <end position="898"/>
    </location>
</feature>
<gene>
    <name evidence="8" type="ORF">KUF71_008479</name>
</gene>
<dbReference type="CDD" id="cd00590">
    <property type="entry name" value="RRM_SF"/>
    <property type="match status" value="1"/>
</dbReference>
<sequence>MLKHMKNNIEITVSNNMNKSNDDTIDDDWDPMRDEYFDPNINAYEHGPGANLDIEVQRPAYRDRNNQIVWKLRVDRIPCGLTRTGLENLFLNFGTPNISYCQADSRDKLNWAIIEYKTLAEAQAAIVALGSNSIFQNMRVTYAKSDEAIERMRKKRQEEERQYAENLRQMSNNYQPCFQDEAPGKVNRHGHIRRLLGRGLSSCRGRVIVRACRDGYDRGAGRQNCAWSNGIPDFRDSTGILFDPRSDRCRSTNEVFQSLVVTAGGNSLRKVAMGRGFIPPEKETIHVDPQSHPHHGRIGTDVLVPVQPCVNCGSETPQKCSVCGTPYCSVQCQKIDFRRHRNMCTTKESIDVIMDNVVQNTMRLAPLCQKDNLLQTPGNFLPNRFWGKPEKNVFSVLQSGMETILVINSSGDGKYYGTLTCSAVFEACQKLCTELPEQMKNTCINTLDWPSVGMLLAVRCFDSVWRGYVTAIPCLGSSTKYRVALCDLGKTVEVDIVDLLTLPVSYHTLPELAVSCEVIQTLPNVVGEDKQLQLNILNCSINGATATVLGENKSELGIVSLSPWMPPCTNELSPISVEPPCDVVITAYHHQGAIYVRPVGKTTQEQLFTLLQKVAAVHITSPTLDRPPYKGEMVACRYKKDGNFYRAIVSEAASSNEYSVIFVDFGNLDTASVQDMKPLPQELKMFPCMSVRVSLKGVREGPLTQDATQLLNRISLKEQQFKLECSRTSAEGVELFYPDKRSLNRQLDELLMPDWEIQMKKGAEPHRGEVYLLEDIPVLELLKDGQKKGKVNVVVSNVMPDGRISVCPIDRPEVDHVLQTMAFQLNEYCESTDSNSSYNPRLNEVCLAKYTDGMWYRAVNIETITPTQSCQVYFLDYGNTEVVQFKDIRRMVPDFKPIPVIMSMCTVDGTPPNRTLEVIKRINELVTLNKMYEVDVLETIELGDYKIHIPEISNQLKSEFGQ</sequence>
<dbReference type="SUPFAM" id="SSF144232">
    <property type="entry name" value="HIT/MYND zinc finger-like"/>
    <property type="match status" value="1"/>
</dbReference>
<evidence type="ECO:0000256" key="5">
    <source>
        <dbReference type="SAM" id="Coils"/>
    </source>
</evidence>
<dbReference type="InterPro" id="IPR012677">
    <property type="entry name" value="Nucleotide-bd_a/b_plait_sf"/>
</dbReference>
<dbReference type="FunFam" id="2.30.30.140:FF:000018">
    <property type="entry name" value="Serine/threonine-protein kinase 31"/>
    <property type="match status" value="2"/>
</dbReference>
<dbReference type="AlphaFoldDB" id="A0AAE1HDI4"/>
<dbReference type="SUPFAM" id="SSF54928">
    <property type="entry name" value="RNA-binding domain, RBD"/>
    <property type="match status" value="1"/>
</dbReference>
<accession>A0AAE1HDI4</accession>
<dbReference type="Pfam" id="PF01753">
    <property type="entry name" value="zf-MYND"/>
    <property type="match status" value="1"/>
</dbReference>
<evidence type="ECO:0000256" key="3">
    <source>
        <dbReference type="ARBA" id="ARBA00022833"/>
    </source>
</evidence>
<reference evidence="8" key="2">
    <citation type="journal article" date="2023" name="BMC Genomics">
        <title>Pest status, molecular evolution, and epigenetic factors derived from the genome assembly of Frankliniella fusca, a thysanopteran phytovirus vector.</title>
        <authorList>
            <person name="Catto M.A."/>
            <person name="Labadie P.E."/>
            <person name="Jacobson A.L."/>
            <person name="Kennedy G.G."/>
            <person name="Srinivasan R."/>
            <person name="Hunt B.G."/>
        </authorList>
    </citation>
    <scope>NUCLEOTIDE SEQUENCE</scope>
    <source>
        <strain evidence="8">PL_HMW_Pooled</strain>
    </source>
</reference>
<dbReference type="InterPro" id="IPR035979">
    <property type="entry name" value="RBD_domain_sf"/>
</dbReference>
<organism evidence="8 9">
    <name type="scientific">Frankliniella fusca</name>
    <dbReference type="NCBI Taxonomy" id="407009"/>
    <lineage>
        <taxon>Eukaryota</taxon>
        <taxon>Metazoa</taxon>
        <taxon>Ecdysozoa</taxon>
        <taxon>Arthropoda</taxon>
        <taxon>Hexapoda</taxon>
        <taxon>Insecta</taxon>
        <taxon>Pterygota</taxon>
        <taxon>Neoptera</taxon>
        <taxon>Paraneoptera</taxon>
        <taxon>Thysanoptera</taxon>
        <taxon>Terebrantia</taxon>
        <taxon>Thripoidea</taxon>
        <taxon>Thripidae</taxon>
        <taxon>Frankliniella</taxon>
    </lineage>
</organism>
<dbReference type="PROSITE" id="PS50304">
    <property type="entry name" value="TUDOR"/>
    <property type="match status" value="2"/>
</dbReference>
<keyword evidence="5" id="KW-0175">Coiled coil</keyword>
<dbReference type="Proteomes" id="UP001219518">
    <property type="component" value="Unassembled WGS sequence"/>
</dbReference>
<dbReference type="InterPro" id="IPR002999">
    <property type="entry name" value="Tudor"/>
</dbReference>
<dbReference type="EMBL" id="JAHWGI010000979">
    <property type="protein sequence ID" value="KAK3919352.1"/>
    <property type="molecule type" value="Genomic_DNA"/>
</dbReference>
<keyword evidence="2 4" id="KW-0863">Zinc-finger</keyword>
<evidence type="ECO:0000313" key="9">
    <source>
        <dbReference type="Proteomes" id="UP001219518"/>
    </source>
</evidence>